<dbReference type="InterPro" id="IPR050696">
    <property type="entry name" value="FtsA/MreB"/>
</dbReference>
<keyword evidence="1" id="KW-1133">Transmembrane helix</keyword>
<dbReference type="PANTHER" id="PTHR32432:SF3">
    <property type="entry name" value="ETHANOLAMINE UTILIZATION PROTEIN EUTJ"/>
    <property type="match status" value="1"/>
</dbReference>
<evidence type="ECO:0000313" key="2">
    <source>
        <dbReference type="EMBL" id="KKP88529.1"/>
    </source>
</evidence>
<proteinExistence type="predicted"/>
<gene>
    <name evidence="2" type="ORF">UR93_C0012G0007</name>
</gene>
<reference evidence="2 3" key="1">
    <citation type="journal article" date="2015" name="Nature">
        <title>rRNA introns, odd ribosomes, and small enigmatic genomes across a large radiation of phyla.</title>
        <authorList>
            <person name="Brown C.T."/>
            <person name="Hug L.A."/>
            <person name="Thomas B.C."/>
            <person name="Sharon I."/>
            <person name="Castelle C.J."/>
            <person name="Singh A."/>
            <person name="Wilkins M.J."/>
            <person name="Williams K.H."/>
            <person name="Banfield J.F."/>
        </authorList>
    </citation>
    <scope>NUCLEOTIDE SEQUENCE [LARGE SCALE GENOMIC DNA]</scope>
</reference>
<sequence length="455" mass="51833">MTLLTLTYSDNKLNLLYHKKDDGFVASQTELKKGIVENGIIIDPKKFSKILANSVKKNLKIRSQVIFRCAIPEEKSYIQTILIPQVPEDKVIQAIRWQSKSLLIFDVENVYFDTQIIDKTKNKLKVLVTAIHKEVIDSLVTAIKMANYQVENINSRSGALAKMFATKQHELIAISEINDKKATIVFAKNGFPRLSSEIDLTENNRPFIGKVKELIDYYSTRKETDKKINTLYLIGDVSPEAVEKWQESLKIDIKRPSFREVSKFHKIKVEDSFITNLGLEKKLAQEVNLLPQQSIKDLQKSNLFLQVKHILEFMIFLVLILLLVNIFFYLNIDNRILEAKKREATVTQASLGDKYKKEIKLLSSITEQLKDTSIKANRSDVVETILSNKSDGFNISQISILDSGGTISGSVDRREALLVFSDILEGKSLLKNIYIPVTSYEANTEAPVEIKFEIQ</sequence>
<evidence type="ECO:0000256" key="1">
    <source>
        <dbReference type="SAM" id="Phobius"/>
    </source>
</evidence>
<feature type="transmembrane region" description="Helical" evidence="1">
    <location>
        <begin position="310"/>
        <end position="332"/>
    </location>
</feature>
<dbReference type="Proteomes" id="UP000034316">
    <property type="component" value="Unassembled WGS sequence"/>
</dbReference>
<dbReference type="Gene3D" id="3.30.1490.300">
    <property type="match status" value="1"/>
</dbReference>
<accession>A0A0G0D2P5</accession>
<name>A0A0G0D2P5_9BACT</name>
<keyword evidence="1" id="KW-0472">Membrane</keyword>
<evidence type="ECO:0000313" key="3">
    <source>
        <dbReference type="Proteomes" id="UP000034316"/>
    </source>
</evidence>
<dbReference type="Gene3D" id="3.30.420.40">
    <property type="match status" value="2"/>
</dbReference>
<keyword evidence="1" id="KW-0812">Transmembrane</keyword>
<organism evidence="2 3">
    <name type="scientific">Berkelbacteria bacterium GW2011_GWA2_35_9</name>
    <dbReference type="NCBI Taxonomy" id="1618333"/>
    <lineage>
        <taxon>Bacteria</taxon>
        <taxon>Candidatus Berkelbacteria</taxon>
    </lineage>
</organism>
<protein>
    <submittedName>
        <fullName evidence="2">Type IV pilus assembly protein PilM</fullName>
    </submittedName>
</protein>
<dbReference type="EMBL" id="LBRB01000012">
    <property type="protein sequence ID" value="KKP88529.1"/>
    <property type="molecule type" value="Genomic_DNA"/>
</dbReference>
<dbReference type="STRING" id="1618333.UR93_C0012G0007"/>
<dbReference type="InterPro" id="IPR043129">
    <property type="entry name" value="ATPase_NBD"/>
</dbReference>
<dbReference type="SUPFAM" id="SSF53067">
    <property type="entry name" value="Actin-like ATPase domain"/>
    <property type="match status" value="1"/>
</dbReference>
<comment type="caution">
    <text evidence="2">The sequence shown here is derived from an EMBL/GenBank/DDBJ whole genome shotgun (WGS) entry which is preliminary data.</text>
</comment>
<dbReference type="AlphaFoldDB" id="A0A0G0D2P5"/>
<dbReference type="PANTHER" id="PTHR32432">
    <property type="entry name" value="CELL DIVISION PROTEIN FTSA-RELATED"/>
    <property type="match status" value="1"/>
</dbReference>